<keyword evidence="1" id="KW-0812">Transmembrane</keyword>
<feature type="transmembrane region" description="Helical" evidence="1">
    <location>
        <begin position="418"/>
        <end position="434"/>
    </location>
</feature>
<reference evidence="2 3" key="1">
    <citation type="journal article" date="2015" name="Nature">
        <title>rRNA introns, odd ribosomes, and small enigmatic genomes across a large radiation of phyla.</title>
        <authorList>
            <person name="Brown C.T."/>
            <person name="Hug L.A."/>
            <person name="Thomas B.C."/>
            <person name="Sharon I."/>
            <person name="Castelle C.J."/>
            <person name="Singh A."/>
            <person name="Wilkins M.J."/>
            <person name="Williams K.H."/>
            <person name="Banfield J.F."/>
        </authorList>
    </citation>
    <scope>NUCLEOTIDE SEQUENCE [LARGE SCALE GENOMIC DNA]</scope>
</reference>
<evidence type="ECO:0000256" key="1">
    <source>
        <dbReference type="SAM" id="Phobius"/>
    </source>
</evidence>
<accession>A0A0G0M1Q3</accession>
<feature type="transmembrane region" description="Helical" evidence="1">
    <location>
        <begin position="17"/>
        <end position="40"/>
    </location>
</feature>
<feature type="transmembrane region" description="Helical" evidence="1">
    <location>
        <begin position="358"/>
        <end position="380"/>
    </location>
</feature>
<gene>
    <name evidence="2" type="ORF">UT23_C0005G0041</name>
</gene>
<keyword evidence="1" id="KW-1133">Transmembrane helix</keyword>
<organism evidence="2 3">
    <name type="scientific">Candidatus Woesebacteria bacterium GW2011_GWA1_39_12</name>
    <dbReference type="NCBI Taxonomy" id="1618549"/>
    <lineage>
        <taxon>Bacteria</taxon>
        <taxon>Candidatus Woeseibacteriota</taxon>
    </lineage>
</organism>
<proteinExistence type="predicted"/>
<dbReference type="Proteomes" id="UP000034325">
    <property type="component" value="Unassembled WGS sequence"/>
</dbReference>
<feature type="transmembrane region" description="Helical" evidence="1">
    <location>
        <begin position="221"/>
        <end position="243"/>
    </location>
</feature>
<feature type="transmembrane region" description="Helical" evidence="1">
    <location>
        <begin position="60"/>
        <end position="77"/>
    </location>
</feature>
<keyword evidence="1" id="KW-0472">Membrane</keyword>
<feature type="transmembrane region" description="Helical" evidence="1">
    <location>
        <begin position="164"/>
        <end position="191"/>
    </location>
</feature>
<sequence length="730" mass="83862">MTVGVLVLILLMETLSYVFKGPLAITIIFILYTFICLVILRRKRGDVRKLLIINRSPRNLLQILVIALFLIIFFLFSRGSPTGGDASTHWAIATSFARGNYPTVLPSQPDYLTAYHHGAFVAEGALHAVARVNISIIHYFFSTYVISSLFLFVLGMAREETRSIFGFIPAILVTVVFGGPVIFAGSIPTFIVNFTNMAKNMPVNFEDMVLSLGTSANSVDALYYFNFYSLGLVSLLIVIYTTLFFSTKYFLKKYIILIFLLVLTLSVAEVFFIPELVIVAVSYLIEGRKVSIKKYILRSIILAVLFLLLFFTLQNMVRDSIVSTNINNTWSPVTDFMSSDFRERISYMKQRSVDLGGGISWFLPDLRLLIIIVFLLSLIYRSRYGLLFSLISLTCIISSFLFVNAFWRPASLRFINQAYHMLFFAIGFLVISIYQSRKKYSKLVFTVFLLLLVPQILVRNYKFFYRAITRNDDNLVRFVYNKPVTLDWIEKNIPFKKRIIFIDEYPVMLSSFTHDAMVYHGIFVPTGPVNYKMVSIDYAGEWYDAVTKLSPRALRELKVDYIFVKNKSTEKFSEKRVQQLQNRDLFYPLYSNGEGTFYEVKDSYKNLADEEITLTKISEMIPDGEIVYIDKLPIPDARKSLLLLLANRTKLLGPLPSIGRDYFFYIETDLPIIRTDIKNVENIVPELHTIDYAITGDKINPNESLEGRFVKLAEIPYVVLWQNVEKEATE</sequence>
<dbReference type="AlphaFoldDB" id="A0A0G0M1Q3"/>
<feature type="transmembrane region" description="Helical" evidence="1">
    <location>
        <begin position="386"/>
        <end position="406"/>
    </location>
</feature>
<name>A0A0G0M1Q3_9BACT</name>
<evidence type="ECO:0000313" key="3">
    <source>
        <dbReference type="Proteomes" id="UP000034325"/>
    </source>
</evidence>
<dbReference type="EMBL" id="LBWA01000005">
    <property type="protein sequence ID" value="KKQ98118.1"/>
    <property type="molecule type" value="Genomic_DNA"/>
</dbReference>
<feature type="transmembrane region" description="Helical" evidence="1">
    <location>
        <begin position="255"/>
        <end position="283"/>
    </location>
</feature>
<feature type="transmembrane region" description="Helical" evidence="1">
    <location>
        <begin position="440"/>
        <end position="458"/>
    </location>
</feature>
<comment type="caution">
    <text evidence="2">The sequence shown here is derived from an EMBL/GenBank/DDBJ whole genome shotgun (WGS) entry which is preliminary data.</text>
</comment>
<evidence type="ECO:0000313" key="2">
    <source>
        <dbReference type="EMBL" id="KKQ98118.1"/>
    </source>
</evidence>
<feature type="transmembrane region" description="Helical" evidence="1">
    <location>
        <begin position="136"/>
        <end position="157"/>
    </location>
</feature>
<protein>
    <submittedName>
        <fullName evidence="2">Uncharacterized protein</fullName>
    </submittedName>
</protein>
<feature type="transmembrane region" description="Helical" evidence="1">
    <location>
        <begin position="295"/>
        <end position="313"/>
    </location>
</feature>